<accession>A0A1I3HSL9</accession>
<keyword evidence="8 10" id="KW-0694">RNA-binding</keyword>
<dbReference type="GO" id="GO:0046872">
    <property type="term" value="F:metal ion binding"/>
    <property type="evidence" value="ECO:0007669"/>
    <property type="project" value="UniProtKB-KW"/>
</dbReference>
<name>A0A1I3HSL9_9SPIR</name>
<dbReference type="GO" id="GO:0005737">
    <property type="term" value="C:cytoplasm"/>
    <property type="evidence" value="ECO:0007669"/>
    <property type="project" value="UniProtKB-SubCell"/>
</dbReference>
<keyword evidence="2 10" id="KW-0690">Ribosome biogenesis</keyword>
<evidence type="ECO:0000256" key="1">
    <source>
        <dbReference type="ARBA" id="ARBA00022490"/>
    </source>
</evidence>
<dbReference type="PANTHER" id="PTHR32120:SF10">
    <property type="entry name" value="SMALL RIBOSOMAL SUBUNIT BIOGENESIS GTPASE RSGA"/>
    <property type="match status" value="1"/>
</dbReference>
<keyword evidence="5 10" id="KW-0547">Nucleotide-binding</keyword>
<evidence type="ECO:0000313" key="13">
    <source>
        <dbReference type="EMBL" id="SFI38500.1"/>
    </source>
</evidence>
<evidence type="ECO:0000259" key="11">
    <source>
        <dbReference type="PROSITE" id="PS50936"/>
    </source>
</evidence>
<evidence type="ECO:0000256" key="2">
    <source>
        <dbReference type="ARBA" id="ARBA00022517"/>
    </source>
</evidence>
<keyword evidence="6 10" id="KW-0378">Hydrolase</keyword>
<dbReference type="PANTHER" id="PTHR32120">
    <property type="entry name" value="SMALL RIBOSOMAL SUBUNIT BIOGENESIS GTPASE RSGA"/>
    <property type="match status" value="1"/>
</dbReference>
<dbReference type="PROSITE" id="PS51721">
    <property type="entry name" value="G_CP"/>
    <property type="match status" value="1"/>
</dbReference>
<feature type="binding site" evidence="10">
    <location>
        <begin position="198"/>
        <end position="206"/>
    </location>
    <ligand>
        <name>GTP</name>
        <dbReference type="ChEBI" id="CHEBI:37565"/>
    </ligand>
</feature>
<comment type="similarity">
    <text evidence="10">Belongs to the TRAFAC class YlqF/YawG GTPase family. RsgA subfamily.</text>
</comment>
<evidence type="ECO:0000256" key="7">
    <source>
        <dbReference type="ARBA" id="ARBA00022833"/>
    </source>
</evidence>
<comment type="cofactor">
    <cofactor evidence="10">
        <name>Zn(2+)</name>
        <dbReference type="ChEBI" id="CHEBI:29105"/>
    </cofactor>
    <text evidence="10">Binds 1 zinc ion per subunit.</text>
</comment>
<protein>
    <recommendedName>
        <fullName evidence="10">Small ribosomal subunit biogenesis GTPase RsgA</fullName>
        <ecNumber evidence="10">3.6.1.-</ecNumber>
    </recommendedName>
</protein>
<dbReference type="Proteomes" id="UP000182737">
    <property type="component" value="Unassembled WGS sequence"/>
</dbReference>
<feature type="domain" description="CP-type G" evidence="12">
    <location>
        <begin position="98"/>
        <end position="256"/>
    </location>
</feature>
<dbReference type="HAMAP" id="MF_01820">
    <property type="entry name" value="GTPase_RsgA"/>
    <property type="match status" value="1"/>
</dbReference>
<dbReference type="InterPro" id="IPR027417">
    <property type="entry name" value="P-loop_NTPase"/>
</dbReference>
<evidence type="ECO:0000256" key="9">
    <source>
        <dbReference type="ARBA" id="ARBA00023134"/>
    </source>
</evidence>
<dbReference type="InterPro" id="IPR010914">
    <property type="entry name" value="RsgA_GTPase_dom"/>
</dbReference>
<evidence type="ECO:0000313" key="14">
    <source>
        <dbReference type="Proteomes" id="UP000182737"/>
    </source>
</evidence>
<evidence type="ECO:0000256" key="8">
    <source>
        <dbReference type="ARBA" id="ARBA00022884"/>
    </source>
</evidence>
<evidence type="ECO:0000256" key="4">
    <source>
        <dbReference type="ARBA" id="ARBA00022730"/>
    </source>
</evidence>
<dbReference type="GO" id="GO:0005525">
    <property type="term" value="F:GTP binding"/>
    <property type="evidence" value="ECO:0007669"/>
    <property type="project" value="UniProtKB-UniRule"/>
</dbReference>
<feature type="binding site" evidence="10">
    <location>
        <position position="284"/>
    </location>
    <ligand>
        <name>Zn(2+)</name>
        <dbReference type="ChEBI" id="CHEBI:29105"/>
    </ligand>
</feature>
<feature type="binding site" evidence="10">
    <location>
        <position position="279"/>
    </location>
    <ligand>
        <name>Zn(2+)</name>
        <dbReference type="ChEBI" id="CHEBI:29105"/>
    </ligand>
</feature>
<keyword evidence="14" id="KW-1185">Reference proteome</keyword>
<evidence type="ECO:0000259" key="12">
    <source>
        <dbReference type="PROSITE" id="PS51721"/>
    </source>
</evidence>
<dbReference type="RefSeq" id="WP_177206176.1">
    <property type="nucleotide sequence ID" value="NZ_FORI01000001.1"/>
</dbReference>
<evidence type="ECO:0000256" key="6">
    <source>
        <dbReference type="ARBA" id="ARBA00022801"/>
    </source>
</evidence>
<dbReference type="Gene3D" id="1.10.40.50">
    <property type="entry name" value="Probable gtpase engc, domain 3"/>
    <property type="match status" value="1"/>
</dbReference>
<proteinExistence type="inferred from homology"/>
<dbReference type="GO" id="GO:0042274">
    <property type="term" value="P:ribosomal small subunit biogenesis"/>
    <property type="evidence" value="ECO:0007669"/>
    <property type="project" value="UniProtKB-UniRule"/>
</dbReference>
<dbReference type="PROSITE" id="PS50936">
    <property type="entry name" value="ENGC_GTPASE"/>
    <property type="match status" value="1"/>
</dbReference>
<feature type="binding site" evidence="10">
    <location>
        <begin position="146"/>
        <end position="149"/>
    </location>
    <ligand>
        <name>GTP</name>
        <dbReference type="ChEBI" id="CHEBI:37565"/>
    </ligand>
</feature>
<dbReference type="EMBL" id="FORI01000001">
    <property type="protein sequence ID" value="SFI38500.1"/>
    <property type="molecule type" value="Genomic_DNA"/>
</dbReference>
<dbReference type="AlphaFoldDB" id="A0A1I3HSL9"/>
<feature type="binding site" evidence="10">
    <location>
        <position position="286"/>
    </location>
    <ligand>
        <name>Zn(2+)</name>
        <dbReference type="ChEBI" id="CHEBI:29105"/>
    </ligand>
</feature>
<sequence>MKTNNIITARVSCVQKNQFTLLPCTEVDGNYVVADANKELLGKLKGKFYNLGLEPPVVGDYVKVITNEYGDALIDEVLPRNTVFKRPNRSGHAEAFVKNLLEETIVANFDYVFIVTSLNQNYNENRIARFVSITLQTGAKPVVVLSKADLCDDVELKVEITKAICDKADVVAISSHTGFGIENLKPYLQQDKTIALVGSSGVGKSTLLNTLNGDDVMKVNHIRDSDGKGRHTTTYRQLVKLDCGVWIMDTPGLREIGVLDMEDGIDETFSDVVELFDQCKFNDCSHTNEPGCAVLAALADGTLSEERWVTYQQLHQENEWGKAKMMQIAKFTREYQKNRYKGWDL</sequence>
<organism evidence="13 14">
    <name type="scientific">Treponema bryantii</name>
    <dbReference type="NCBI Taxonomy" id="163"/>
    <lineage>
        <taxon>Bacteria</taxon>
        <taxon>Pseudomonadati</taxon>
        <taxon>Spirochaetota</taxon>
        <taxon>Spirochaetia</taxon>
        <taxon>Spirochaetales</taxon>
        <taxon>Treponemataceae</taxon>
        <taxon>Treponema</taxon>
    </lineage>
</organism>
<keyword evidence="4 10" id="KW-0699">rRNA-binding</keyword>
<dbReference type="GO" id="GO:0019843">
    <property type="term" value="F:rRNA binding"/>
    <property type="evidence" value="ECO:0007669"/>
    <property type="project" value="UniProtKB-KW"/>
</dbReference>
<gene>
    <name evidence="10" type="primary">rsgA</name>
    <name evidence="13" type="ORF">SAMN04487775_10137</name>
</gene>
<dbReference type="Pfam" id="PF03193">
    <property type="entry name" value="RsgA_GTPase"/>
    <property type="match status" value="1"/>
</dbReference>
<feature type="domain" description="EngC GTPase" evidence="11">
    <location>
        <begin position="107"/>
        <end position="254"/>
    </location>
</feature>
<dbReference type="Gene3D" id="3.40.50.300">
    <property type="entry name" value="P-loop containing nucleotide triphosphate hydrolases"/>
    <property type="match status" value="1"/>
</dbReference>
<keyword evidence="9 10" id="KW-0342">GTP-binding</keyword>
<keyword evidence="1 10" id="KW-0963">Cytoplasm</keyword>
<dbReference type="EC" id="3.6.1.-" evidence="10"/>
<dbReference type="CDD" id="cd01854">
    <property type="entry name" value="YjeQ_EngC"/>
    <property type="match status" value="1"/>
</dbReference>
<dbReference type="InterPro" id="IPR030378">
    <property type="entry name" value="G_CP_dom"/>
</dbReference>
<evidence type="ECO:0000256" key="5">
    <source>
        <dbReference type="ARBA" id="ARBA00022741"/>
    </source>
</evidence>
<keyword evidence="7 10" id="KW-0862">Zinc</keyword>
<dbReference type="NCBIfam" id="TIGR00157">
    <property type="entry name" value="ribosome small subunit-dependent GTPase A"/>
    <property type="match status" value="1"/>
</dbReference>
<dbReference type="GO" id="GO:0003924">
    <property type="term" value="F:GTPase activity"/>
    <property type="evidence" value="ECO:0007669"/>
    <property type="project" value="UniProtKB-UniRule"/>
</dbReference>
<keyword evidence="3 10" id="KW-0479">Metal-binding</keyword>
<evidence type="ECO:0000256" key="10">
    <source>
        <dbReference type="HAMAP-Rule" id="MF_01820"/>
    </source>
</evidence>
<dbReference type="InterPro" id="IPR004881">
    <property type="entry name" value="Ribosome_biogen_GTPase_RsgA"/>
</dbReference>
<comment type="subunit">
    <text evidence="10">Monomer. Associates with 30S ribosomal subunit, binds 16S rRNA.</text>
</comment>
<comment type="subcellular location">
    <subcellularLocation>
        <location evidence="10">Cytoplasm</location>
    </subcellularLocation>
</comment>
<dbReference type="SUPFAM" id="SSF52540">
    <property type="entry name" value="P-loop containing nucleoside triphosphate hydrolases"/>
    <property type="match status" value="1"/>
</dbReference>
<evidence type="ECO:0000256" key="3">
    <source>
        <dbReference type="ARBA" id="ARBA00022723"/>
    </source>
</evidence>
<feature type="binding site" evidence="10">
    <location>
        <position position="292"/>
    </location>
    <ligand>
        <name>Zn(2+)</name>
        <dbReference type="ChEBI" id="CHEBI:29105"/>
    </ligand>
</feature>
<comment type="function">
    <text evidence="10">One of several proteins that assist in the late maturation steps of the functional core of the 30S ribosomal subunit. Helps release RbfA from mature subunits. May play a role in the assembly of ribosomal proteins into the subunit. Circularly permuted GTPase that catalyzes slow GTP hydrolysis, GTPase activity is stimulated by the 30S ribosomal subunit.</text>
</comment>
<reference evidence="14" key="1">
    <citation type="submission" date="2016-10" db="EMBL/GenBank/DDBJ databases">
        <authorList>
            <person name="Varghese N."/>
            <person name="Submissions S."/>
        </authorList>
    </citation>
    <scope>NUCLEOTIDE SEQUENCE [LARGE SCALE GENOMIC DNA]</scope>
    <source>
        <strain evidence="14">XBD1002</strain>
    </source>
</reference>